<organism evidence="1 2">
    <name type="scientific">Linnemannia gamsii</name>
    <dbReference type="NCBI Taxonomy" id="64522"/>
    <lineage>
        <taxon>Eukaryota</taxon>
        <taxon>Fungi</taxon>
        <taxon>Fungi incertae sedis</taxon>
        <taxon>Mucoromycota</taxon>
        <taxon>Mortierellomycotina</taxon>
        <taxon>Mortierellomycetes</taxon>
        <taxon>Mortierellales</taxon>
        <taxon>Mortierellaceae</taxon>
        <taxon>Linnemannia</taxon>
    </lineage>
</organism>
<gene>
    <name evidence="1" type="ORF">BGZ97_010494</name>
</gene>
<protein>
    <submittedName>
        <fullName evidence="1">Uncharacterized protein</fullName>
    </submittedName>
</protein>
<dbReference type="Proteomes" id="UP000823405">
    <property type="component" value="Unassembled WGS sequence"/>
</dbReference>
<reference evidence="1" key="1">
    <citation type="journal article" date="2020" name="Fungal Divers.">
        <title>Resolving the Mortierellaceae phylogeny through synthesis of multi-gene phylogenetics and phylogenomics.</title>
        <authorList>
            <person name="Vandepol N."/>
            <person name="Liber J."/>
            <person name="Desiro A."/>
            <person name="Na H."/>
            <person name="Kennedy M."/>
            <person name="Barry K."/>
            <person name="Grigoriev I.V."/>
            <person name="Miller A.N."/>
            <person name="O'Donnell K."/>
            <person name="Stajich J.E."/>
            <person name="Bonito G."/>
        </authorList>
    </citation>
    <scope>NUCLEOTIDE SEQUENCE</scope>
    <source>
        <strain evidence="1">NVP60</strain>
    </source>
</reference>
<proteinExistence type="predicted"/>
<sequence length="112" mass="12903">VEIMKKKGIIGVGVDIRIQEDVSDVETFLYLNKLINNSKRIAPFITSQQPFVSFAEREMGVFFWKRDLLKQRLCGLALQDDIRLSSTNDLESWIRHKEPGFIIRNFICAVGS</sequence>
<name>A0A9P6QK69_9FUNG</name>
<feature type="non-terminal residue" evidence="1">
    <location>
        <position position="1"/>
    </location>
</feature>
<comment type="caution">
    <text evidence="1">The sequence shown here is derived from an EMBL/GenBank/DDBJ whole genome shotgun (WGS) entry which is preliminary data.</text>
</comment>
<dbReference type="AlphaFoldDB" id="A0A9P6QK69"/>
<dbReference type="OrthoDB" id="2441143at2759"/>
<dbReference type="EMBL" id="JAAAIN010005441">
    <property type="protein sequence ID" value="KAG0274506.1"/>
    <property type="molecule type" value="Genomic_DNA"/>
</dbReference>
<keyword evidence="2" id="KW-1185">Reference proteome</keyword>
<evidence type="ECO:0000313" key="1">
    <source>
        <dbReference type="EMBL" id="KAG0274506.1"/>
    </source>
</evidence>
<evidence type="ECO:0000313" key="2">
    <source>
        <dbReference type="Proteomes" id="UP000823405"/>
    </source>
</evidence>
<accession>A0A9P6QK69</accession>